<reference evidence="1 2" key="1">
    <citation type="journal article" date="2015" name="Genome Announc.">
        <title>Draft Genome Sequence of Cyanobacterium Hassallia byssoidea Strain VB512170, Isolated from Monuments in India.</title>
        <authorList>
            <person name="Singh D."/>
            <person name="Chandrababunaidu M.M."/>
            <person name="Panda A."/>
            <person name="Sen D."/>
            <person name="Bhattacharyya S."/>
            <person name="Adhikary S.P."/>
            <person name="Tripathy S."/>
        </authorList>
    </citation>
    <scope>NUCLEOTIDE SEQUENCE [LARGE SCALE GENOMIC DNA]</scope>
    <source>
        <strain evidence="1 2">VB512170</strain>
    </source>
</reference>
<dbReference type="EMBL" id="JTCM02000134">
    <property type="protein sequence ID" value="NEU76822.1"/>
    <property type="molecule type" value="Genomic_DNA"/>
</dbReference>
<accession>A0A846HHK8</accession>
<evidence type="ECO:0000313" key="1">
    <source>
        <dbReference type="EMBL" id="NEU76822.1"/>
    </source>
</evidence>
<comment type="caution">
    <text evidence="1">The sequence shown here is derived from an EMBL/GenBank/DDBJ whole genome shotgun (WGS) entry which is preliminary data.</text>
</comment>
<dbReference type="RefSeq" id="WP_039744912.1">
    <property type="nucleotide sequence ID" value="NZ_JTCM02000134.1"/>
</dbReference>
<name>A0A846HHK8_9CYAN</name>
<gene>
    <name evidence="1" type="ORF">PI95_031020</name>
</gene>
<proteinExistence type="predicted"/>
<dbReference type="AlphaFoldDB" id="A0A846HHK8"/>
<protein>
    <submittedName>
        <fullName evidence="1">Uncharacterized protein</fullName>
    </submittedName>
</protein>
<keyword evidence="2" id="KW-1185">Reference proteome</keyword>
<organism evidence="1 2">
    <name type="scientific">Hassallia byssoidea VB512170</name>
    <dbReference type="NCBI Taxonomy" id="1304833"/>
    <lineage>
        <taxon>Bacteria</taxon>
        <taxon>Bacillati</taxon>
        <taxon>Cyanobacteriota</taxon>
        <taxon>Cyanophyceae</taxon>
        <taxon>Nostocales</taxon>
        <taxon>Tolypothrichaceae</taxon>
        <taxon>Hassallia</taxon>
    </lineage>
</organism>
<dbReference type="Proteomes" id="UP000031549">
    <property type="component" value="Unassembled WGS sequence"/>
</dbReference>
<evidence type="ECO:0000313" key="2">
    <source>
        <dbReference type="Proteomes" id="UP000031549"/>
    </source>
</evidence>
<sequence>MFPRSQQFSVGTFALIRHELLEERGVGTRTIARLFIIITGRRHGDSSIDSREARYRILLH</sequence>